<organism evidence="1 2">
    <name type="scientific">Rhododendron molle</name>
    <name type="common">Chinese azalea</name>
    <name type="synonym">Azalea mollis</name>
    <dbReference type="NCBI Taxonomy" id="49168"/>
    <lineage>
        <taxon>Eukaryota</taxon>
        <taxon>Viridiplantae</taxon>
        <taxon>Streptophyta</taxon>
        <taxon>Embryophyta</taxon>
        <taxon>Tracheophyta</taxon>
        <taxon>Spermatophyta</taxon>
        <taxon>Magnoliopsida</taxon>
        <taxon>eudicotyledons</taxon>
        <taxon>Gunneridae</taxon>
        <taxon>Pentapetalae</taxon>
        <taxon>asterids</taxon>
        <taxon>Ericales</taxon>
        <taxon>Ericaceae</taxon>
        <taxon>Ericoideae</taxon>
        <taxon>Rhodoreae</taxon>
        <taxon>Rhododendron</taxon>
    </lineage>
</organism>
<name>A0ACC0P0V0_RHOML</name>
<accession>A0ACC0P0V0</accession>
<sequence>MAVHTTMPPIEKSQRESKSSERIKERKRAVVVAICGCLYLPLRGFLRFLCSCRRWIWDLFVKFEFTLRANSVSDLRFAVYGLVFGIAT</sequence>
<keyword evidence="2" id="KW-1185">Reference proteome</keyword>
<protein>
    <submittedName>
        <fullName evidence="1">Uncharacterized protein</fullName>
    </submittedName>
</protein>
<evidence type="ECO:0000313" key="1">
    <source>
        <dbReference type="EMBL" id="KAI8559263.1"/>
    </source>
</evidence>
<comment type="caution">
    <text evidence="1">The sequence shown here is derived from an EMBL/GenBank/DDBJ whole genome shotgun (WGS) entry which is preliminary data.</text>
</comment>
<dbReference type="Proteomes" id="UP001062846">
    <property type="component" value="Chromosome 4"/>
</dbReference>
<proteinExistence type="predicted"/>
<gene>
    <name evidence="1" type="ORF">RHMOL_Rhmol04G0159000</name>
</gene>
<reference evidence="1" key="1">
    <citation type="submission" date="2022-02" db="EMBL/GenBank/DDBJ databases">
        <title>Plant Genome Project.</title>
        <authorList>
            <person name="Zhang R.-G."/>
        </authorList>
    </citation>
    <scope>NUCLEOTIDE SEQUENCE</scope>
    <source>
        <strain evidence="1">AT1</strain>
    </source>
</reference>
<dbReference type="EMBL" id="CM046391">
    <property type="protein sequence ID" value="KAI8559263.1"/>
    <property type="molecule type" value="Genomic_DNA"/>
</dbReference>
<evidence type="ECO:0000313" key="2">
    <source>
        <dbReference type="Proteomes" id="UP001062846"/>
    </source>
</evidence>